<sequence>QAILREYGRHSGVRRGCGVILWSSTMVGGKLVSPSIKRQGGDCWELPLNWIEMQENRFGAGGCAGRSTPLRQAQLLKQDGGLFANCCAGRGLACAGRSAQSYKWVYAFSAT</sequence>
<proteinExistence type="predicted"/>
<reference evidence="1 2" key="1">
    <citation type="journal article" date="2018" name="Front. Plant Sci.">
        <title>Red Clover (Trifolium pratense) and Zigzag Clover (T. medium) - A Picture of Genomic Similarities and Differences.</title>
        <authorList>
            <person name="Dluhosova J."/>
            <person name="Istvanek J."/>
            <person name="Nedelnik J."/>
            <person name="Repkova J."/>
        </authorList>
    </citation>
    <scope>NUCLEOTIDE SEQUENCE [LARGE SCALE GENOMIC DNA]</scope>
    <source>
        <strain evidence="2">cv. 10/8</strain>
        <tissue evidence="1">Leaf</tissue>
    </source>
</reference>
<comment type="caution">
    <text evidence="1">The sequence shown here is derived from an EMBL/GenBank/DDBJ whole genome shotgun (WGS) entry which is preliminary data.</text>
</comment>
<accession>A0A392RNT4</accession>
<dbReference type="Proteomes" id="UP000265520">
    <property type="component" value="Unassembled WGS sequence"/>
</dbReference>
<organism evidence="1 2">
    <name type="scientific">Trifolium medium</name>
    <dbReference type="NCBI Taxonomy" id="97028"/>
    <lineage>
        <taxon>Eukaryota</taxon>
        <taxon>Viridiplantae</taxon>
        <taxon>Streptophyta</taxon>
        <taxon>Embryophyta</taxon>
        <taxon>Tracheophyta</taxon>
        <taxon>Spermatophyta</taxon>
        <taxon>Magnoliopsida</taxon>
        <taxon>eudicotyledons</taxon>
        <taxon>Gunneridae</taxon>
        <taxon>Pentapetalae</taxon>
        <taxon>rosids</taxon>
        <taxon>fabids</taxon>
        <taxon>Fabales</taxon>
        <taxon>Fabaceae</taxon>
        <taxon>Papilionoideae</taxon>
        <taxon>50 kb inversion clade</taxon>
        <taxon>NPAAA clade</taxon>
        <taxon>Hologalegina</taxon>
        <taxon>IRL clade</taxon>
        <taxon>Trifolieae</taxon>
        <taxon>Trifolium</taxon>
    </lineage>
</organism>
<name>A0A392RNT4_9FABA</name>
<keyword evidence="2" id="KW-1185">Reference proteome</keyword>
<dbReference type="EMBL" id="LXQA010249567">
    <property type="protein sequence ID" value="MCI37897.1"/>
    <property type="molecule type" value="Genomic_DNA"/>
</dbReference>
<protein>
    <submittedName>
        <fullName evidence="1">Uncharacterized protein</fullName>
    </submittedName>
</protein>
<evidence type="ECO:0000313" key="2">
    <source>
        <dbReference type="Proteomes" id="UP000265520"/>
    </source>
</evidence>
<evidence type="ECO:0000313" key="1">
    <source>
        <dbReference type="EMBL" id="MCI37897.1"/>
    </source>
</evidence>
<feature type="non-terminal residue" evidence="1">
    <location>
        <position position="1"/>
    </location>
</feature>
<dbReference type="AlphaFoldDB" id="A0A392RNT4"/>